<dbReference type="Pfam" id="PF03734">
    <property type="entry name" value="YkuD"/>
    <property type="match status" value="1"/>
</dbReference>
<organism evidence="9 10">
    <name type="scientific">Antrihabitans spumae</name>
    <dbReference type="NCBI Taxonomy" id="3373370"/>
    <lineage>
        <taxon>Bacteria</taxon>
        <taxon>Bacillati</taxon>
        <taxon>Actinomycetota</taxon>
        <taxon>Actinomycetes</taxon>
        <taxon>Mycobacteriales</taxon>
        <taxon>Nocardiaceae</taxon>
        <taxon>Antrihabitans</taxon>
    </lineage>
</organism>
<dbReference type="PROSITE" id="PS52029">
    <property type="entry name" value="LD_TPASE"/>
    <property type="match status" value="1"/>
</dbReference>
<feature type="domain" description="L,D-TPase catalytic" evidence="8">
    <location>
        <begin position="169"/>
        <end position="294"/>
    </location>
</feature>
<dbReference type="InterPro" id="IPR005490">
    <property type="entry name" value="LD_TPept_cat_dom"/>
</dbReference>
<keyword evidence="6 7" id="KW-0961">Cell wall biogenesis/degradation</keyword>
<reference evidence="9 10" key="1">
    <citation type="submission" date="2024-10" db="EMBL/GenBank/DDBJ databases">
        <authorList>
            <person name="Riesco R."/>
        </authorList>
    </citation>
    <scope>NUCLEOTIDE SEQUENCE [LARGE SCALE GENOMIC DNA]</scope>
    <source>
        <strain evidence="9 10">NCIMB 15449</strain>
    </source>
</reference>
<evidence type="ECO:0000256" key="7">
    <source>
        <dbReference type="PROSITE-ProRule" id="PRU01373"/>
    </source>
</evidence>
<dbReference type="EMBL" id="JBIMSO010000071">
    <property type="protein sequence ID" value="MFH5211318.1"/>
    <property type="molecule type" value="Genomic_DNA"/>
</dbReference>
<evidence type="ECO:0000256" key="1">
    <source>
        <dbReference type="ARBA" id="ARBA00004752"/>
    </source>
</evidence>
<dbReference type="PANTHER" id="PTHR30582:SF2">
    <property type="entry name" value="L,D-TRANSPEPTIDASE YCIB-RELATED"/>
    <property type="match status" value="1"/>
</dbReference>
<proteinExistence type="predicted"/>
<dbReference type="Gene3D" id="2.60.40.3710">
    <property type="match status" value="1"/>
</dbReference>
<dbReference type="InterPro" id="IPR050979">
    <property type="entry name" value="LD-transpeptidase"/>
</dbReference>
<evidence type="ECO:0000259" key="8">
    <source>
        <dbReference type="PROSITE" id="PS52029"/>
    </source>
</evidence>
<feature type="active site" description="Nucleophile" evidence="7">
    <location>
        <position position="270"/>
    </location>
</feature>
<sequence>MAEKGMSNTTARTVESSQKSVRWGLRVTLAVAGAAVTGLAIVAPVQAEPLWPGGPDIPGVPAIIPAAPPGMAPQPFSVPGSLNPTITPGNGAIVGGKRSIDITYKTPIIDRTAAENSIVISPSANVPGSFEWINDTHVQWNPDEYWPRNTAVTVNVAGTTSAFRVSDDFTSVGDASTHEFVVKIGGDVVKTFPASYGKPGHESPNGSFKVLEKFSEMVMDSSTYGVPITAPEGYKLDVEYATRVTWGGIFVHAAPWSTGSQGNSNVSHGCINLSTENAKWFFDNVRNGDTVNIQGA</sequence>
<evidence type="ECO:0000256" key="3">
    <source>
        <dbReference type="ARBA" id="ARBA00022960"/>
    </source>
</evidence>
<keyword evidence="4 7" id="KW-0573">Peptidoglycan synthesis</keyword>
<evidence type="ECO:0000256" key="6">
    <source>
        <dbReference type="ARBA" id="ARBA00023316"/>
    </source>
</evidence>
<feature type="active site" description="Proton donor/acceptor" evidence="7">
    <location>
        <position position="252"/>
    </location>
</feature>
<comment type="caution">
    <text evidence="9">The sequence shown here is derived from an EMBL/GenBank/DDBJ whole genome shotgun (WGS) entry which is preliminary data.</text>
</comment>
<name>A0ABW7JTH5_9NOCA</name>
<evidence type="ECO:0000256" key="2">
    <source>
        <dbReference type="ARBA" id="ARBA00022679"/>
    </source>
</evidence>
<evidence type="ECO:0000313" key="9">
    <source>
        <dbReference type="EMBL" id="MFH5211318.1"/>
    </source>
</evidence>
<protein>
    <submittedName>
        <fullName evidence="9">L,D-transpeptidase family protein</fullName>
    </submittedName>
</protein>
<comment type="pathway">
    <text evidence="1 7">Cell wall biogenesis; peptidoglycan biosynthesis.</text>
</comment>
<keyword evidence="3 7" id="KW-0133">Cell shape</keyword>
<dbReference type="PANTHER" id="PTHR30582">
    <property type="entry name" value="L,D-TRANSPEPTIDASE"/>
    <property type="match status" value="1"/>
</dbReference>
<gene>
    <name evidence="9" type="ORF">ACHIPZ_24380</name>
</gene>
<dbReference type="CDD" id="cd16913">
    <property type="entry name" value="YkuD_like"/>
    <property type="match status" value="1"/>
</dbReference>
<dbReference type="InterPro" id="IPR041280">
    <property type="entry name" value="Big_10"/>
</dbReference>
<dbReference type="Pfam" id="PF17964">
    <property type="entry name" value="Big_10"/>
    <property type="match status" value="1"/>
</dbReference>
<dbReference type="SUPFAM" id="SSF141523">
    <property type="entry name" value="L,D-transpeptidase catalytic domain-like"/>
    <property type="match status" value="1"/>
</dbReference>
<dbReference type="CDD" id="cd13431">
    <property type="entry name" value="LDT_IgD_like_1"/>
    <property type="match status" value="1"/>
</dbReference>
<dbReference type="Proteomes" id="UP001609175">
    <property type="component" value="Unassembled WGS sequence"/>
</dbReference>
<accession>A0ABW7JTH5</accession>
<dbReference type="Gene3D" id="2.40.440.10">
    <property type="entry name" value="L,D-transpeptidase catalytic domain-like"/>
    <property type="match status" value="1"/>
</dbReference>
<evidence type="ECO:0000313" key="10">
    <source>
        <dbReference type="Proteomes" id="UP001609175"/>
    </source>
</evidence>
<evidence type="ECO:0000256" key="4">
    <source>
        <dbReference type="ARBA" id="ARBA00022984"/>
    </source>
</evidence>
<keyword evidence="2" id="KW-0808">Transferase</keyword>
<dbReference type="InterPro" id="IPR038063">
    <property type="entry name" value="Transpep_catalytic_dom"/>
</dbReference>
<keyword evidence="5" id="KW-0012">Acyltransferase</keyword>
<evidence type="ECO:0000256" key="5">
    <source>
        <dbReference type="ARBA" id="ARBA00023315"/>
    </source>
</evidence>